<reference evidence="2" key="1">
    <citation type="submission" date="2022-10" db="EMBL/GenBank/DDBJ databases">
        <title>Genome assembly of Pristionchus species.</title>
        <authorList>
            <person name="Yoshida K."/>
            <person name="Sommer R.J."/>
        </authorList>
    </citation>
    <scope>NUCLEOTIDE SEQUENCE [LARGE SCALE GENOMIC DNA]</scope>
    <source>
        <strain evidence="2">RS5460</strain>
    </source>
</reference>
<accession>A0AAN4ZT65</accession>
<proteinExistence type="predicted"/>
<comment type="caution">
    <text evidence="1">The sequence shown here is derived from an EMBL/GenBank/DDBJ whole genome shotgun (WGS) entry which is preliminary data.</text>
</comment>
<evidence type="ECO:0000313" key="1">
    <source>
        <dbReference type="EMBL" id="GMR44443.1"/>
    </source>
</evidence>
<dbReference type="Proteomes" id="UP001328107">
    <property type="component" value="Unassembled WGS sequence"/>
</dbReference>
<dbReference type="AlphaFoldDB" id="A0AAN4ZT65"/>
<organism evidence="1 2">
    <name type="scientific">Pristionchus mayeri</name>
    <dbReference type="NCBI Taxonomy" id="1317129"/>
    <lineage>
        <taxon>Eukaryota</taxon>
        <taxon>Metazoa</taxon>
        <taxon>Ecdysozoa</taxon>
        <taxon>Nematoda</taxon>
        <taxon>Chromadorea</taxon>
        <taxon>Rhabditida</taxon>
        <taxon>Rhabditina</taxon>
        <taxon>Diplogasteromorpha</taxon>
        <taxon>Diplogasteroidea</taxon>
        <taxon>Neodiplogasteridae</taxon>
        <taxon>Pristionchus</taxon>
    </lineage>
</organism>
<sequence length="115" mass="13341">YYFAHADVKYKSDKFWMDIGYEPGADPTDYVMQKSNERKIMEMIGYRVQCADCHEFWPSKVGSQDFVDSLEAEKRLFRCSNEEIPSHYFRGNARGAPRGGCRVKTPALLSEEEVK</sequence>
<feature type="non-terminal residue" evidence="1">
    <location>
        <position position="1"/>
    </location>
</feature>
<name>A0AAN4ZT65_9BILA</name>
<dbReference type="EMBL" id="BTRK01000003">
    <property type="protein sequence ID" value="GMR44443.1"/>
    <property type="molecule type" value="Genomic_DNA"/>
</dbReference>
<keyword evidence="2" id="KW-1185">Reference proteome</keyword>
<feature type="non-terminal residue" evidence="1">
    <location>
        <position position="115"/>
    </location>
</feature>
<evidence type="ECO:0000313" key="2">
    <source>
        <dbReference type="Proteomes" id="UP001328107"/>
    </source>
</evidence>
<protein>
    <submittedName>
        <fullName evidence="1">Uncharacterized protein</fullName>
    </submittedName>
</protein>
<gene>
    <name evidence="1" type="ORF">PMAYCL1PPCAC_14638</name>
</gene>